<dbReference type="Proteomes" id="UP000619260">
    <property type="component" value="Unassembled WGS sequence"/>
</dbReference>
<proteinExistence type="predicted"/>
<dbReference type="GO" id="GO:0004016">
    <property type="term" value="F:adenylate cyclase activity"/>
    <property type="evidence" value="ECO:0007669"/>
    <property type="project" value="TreeGrafter"/>
</dbReference>
<keyword evidence="6" id="KW-1185">Reference proteome</keyword>
<dbReference type="GO" id="GO:0005524">
    <property type="term" value="F:ATP binding"/>
    <property type="evidence" value="ECO:0007669"/>
    <property type="project" value="UniProtKB-KW"/>
</dbReference>
<keyword evidence="2" id="KW-0067">ATP-binding</keyword>
<evidence type="ECO:0000259" key="4">
    <source>
        <dbReference type="PROSITE" id="PS50043"/>
    </source>
</evidence>
<dbReference type="GO" id="GO:0003677">
    <property type="term" value="F:DNA binding"/>
    <property type="evidence" value="ECO:0007669"/>
    <property type="project" value="InterPro"/>
</dbReference>
<dbReference type="EMBL" id="BOPF01000045">
    <property type="protein sequence ID" value="GIJ51210.1"/>
    <property type="molecule type" value="Genomic_DNA"/>
</dbReference>
<evidence type="ECO:0000256" key="2">
    <source>
        <dbReference type="ARBA" id="ARBA00022840"/>
    </source>
</evidence>
<protein>
    <submittedName>
        <fullName evidence="5">Transcriptional regulator</fullName>
    </submittedName>
</protein>
<dbReference type="SMART" id="SM00421">
    <property type="entry name" value="HTH_LUXR"/>
    <property type="match status" value="1"/>
</dbReference>
<dbReference type="Gene3D" id="1.10.10.10">
    <property type="entry name" value="Winged helix-like DNA-binding domain superfamily/Winged helix DNA-binding domain"/>
    <property type="match status" value="1"/>
</dbReference>
<dbReference type="PANTHER" id="PTHR16305:SF35">
    <property type="entry name" value="TRANSCRIPTIONAL ACTIVATOR DOMAIN"/>
    <property type="match status" value="1"/>
</dbReference>
<dbReference type="InterPro" id="IPR000792">
    <property type="entry name" value="Tscrpt_reg_LuxR_C"/>
</dbReference>
<feature type="region of interest" description="Disordered" evidence="3">
    <location>
        <begin position="235"/>
        <end position="254"/>
    </location>
</feature>
<dbReference type="SUPFAM" id="SSF48452">
    <property type="entry name" value="TPR-like"/>
    <property type="match status" value="1"/>
</dbReference>
<name>A0A8J3YWN9_9ACTN</name>
<dbReference type="GO" id="GO:0005737">
    <property type="term" value="C:cytoplasm"/>
    <property type="evidence" value="ECO:0007669"/>
    <property type="project" value="TreeGrafter"/>
</dbReference>
<evidence type="ECO:0000313" key="5">
    <source>
        <dbReference type="EMBL" id="GIJ51210.1"/>
    </source>
</evidence>
<evidence type="ECO:0000256" key="3">
    <source>
        <dbReference type="SAM" id="MobiDB-lite"/>
    </source>
</evidence>
<dbReference type="Pfam" id="PF00196">
    <property type="entry name" value="GerE"/>
    <property type="match status" value="1"/>
</dbReference>
<dbReference type="InterPro" id="IPR016032">
    <property type="entry name" value="Sig_transdc_resp-reg_C-effctor"/>
</dbReference>
<dbReference type="PANTHER" id="PTHR16305">
    <property type="entry name" value="TESTICULAR SOLUBLE ADENYLYL CYCLASE"/>
    <property type="match status" value="1"/>
</dbReference>
<evidence type="ECO:0000256" key="1">
    <source>
        <dbReference type="ARBA" id="ARBA00022741"/>
    </source>
</evidence>
<dbReference type="InterPro" id="IPR041664">
    <property type="entry name" value="AAA_16"/>
</dbReference>
<dbReference type="SUPFAM" id="SSF46894">
    <property type="entry name" value="C-terminal effector domain of the bipartite response regulators"/>
    <property type="match status" value="1"/>
</dbReference>
<keyword evidence="1" id="KW-0547">Nucleotide-binding</keyword>
<feature type="domain" description="HTH luxR-type" evidence="4">
    <location>
        <begin position="855"/>
        <end position="919"/>
    </location>
</feature>
<dbReference type="PROSITE" id="PS50043">
    <property type="entry name" value="HTH_LUXR_2"/>
    <property type="match status" value="1"/>
</dbReference>
<gene>
    <name evidence="5" type="ORF">Val02_80960</name>
</gene>
<accession>A0A8J3YWN9</accession>
<sequence>MLYASTVHKGPPHGRADQLKLIAALLTGAAQGSGGALVIQGDAGAGKTTLLGADVPDTPTFRTLHASGNEDESALPHAALHALLRPVLDRRAELPPEPAAALDGICGGARPAPLTLCLATLALLTHVAAEQPVLCRVDDLQWLDPESLQVLAFVARRLGGERVAMLFGVDEDEGAPAAGIPGVATVRLPEITPDAGHAILADLLPEGLPGDVAGALVKLAAGNPGALADLARSLTPEQRRGDTPPPPTLPGDSPLRARYRARLARLGPDTRRLLLLAAADPDLDVRELIAAADAADTDISSLEPAEAAGLIRADGAALAFRQPLLRSVTYFEATVAQRRDAHRLLARTLDRRVHPLRRDLHLAAAASGPDPALAAALERAAHRAGPAHAAASLALERAAELSADPPAAAADLVDAAHAAWLAGEPHRARLLLRRIRRGAATDLLLARAELLAGEIELRAGVAANAHQMLMSAARKLGTDDPVRAVDALILAGEALTQAGNHAEYPRVARLAAELRGPDPAPAQELRFAYIAGADAMFRGDQAGARGPLTRVVTRAPFLDDAPVLMRAAMAAILLGDPAKAHQLAAQAVVVARAAGDAVTVPHALEFTAFADVALGRSEAAVEAAAEGLHLARATGQENLAANHLSTLALLAAMAADRETCLARVRDARARAIVAGLGQPQAFCDWALAVLDLSEGRAAAAMTRLQGLMWTTTGHGSPVIQVPATLHLVEAAARCGEQEIARDALNLFTGWAQTTGNATWLALAARSRALLATGEGEAEKYFREALKQHLTSESPLFRAHTELLFGQELRRRRRPGVAREHLRSALETFRQLEAKPYIDQAAAELRAAGEHIEPRQVAVAGSLTPQQVQIAQLVADGATNREVAAQMFLSTRTVDHHLRNIFARLGVRSRTELARLMAAA</sequence>
<dbReference type="PRINTS" id="PR00038">
    <property type="entry name" value="HTHLUXR"/>
</dbReference>
<evidence type="ECO:0000313" key="6">
    <source>
        <dbReference type="Proteomes" id="UP000619260"/>
    </source>
</evidence>
<dbReference type="PROSITE" id="PS00622">
    <property type="entry name" value="HTH_LUXR_1"/>
    <property type="match status" value="1"/>
</dbReference>
<dbReference type="AlphaFoldDB" id="A0A8J3YWN9"/>
<organism evidence="5 6">
    <name type="scientific">Virgisporangium aliadipatigenens</name>
    <dbReference type="NCBI Taxonomy" id="741659"/>
    <lineage>
        <taxon>Bacteria</taxon>
        <taxon>Bacillati</taxon>
        <taxon>Actinomycetota</taxon>
        <taxon>Actinomycetes</taxon>
        <taxon>Micromonosporales</taxon>
        <taxon>Micromonosporaceae</taxon>
        <taxon>Virgisporangium</taxon>
    </lineage>
</organism>
<reference evidence="5" key="1">
    <citation type="submission" date="2021-01" db="EMBL/GenBank/DDBJ databases">
        <title>Whole genome shotgun sequence of Virgisporangium aliadipatigenens NBRC 105644.</title>
        <authorList>
            <person name="Komaki H."/>
            <person name="Tamura T."/>
        </authorList>
    </citation>
    <scope>NUCLEOTIDE SEQUENCE</scope>
    <source>
        <strain evidence="5">NBRC 105644</strain>
    </source>
</reference>
<dbReference type="InterPro" id="IPR011990">
    <property type="entry name" value="TPR-like_helical_dom_sf"/>
</dbReference>
<dbReference type="Pfam" id="PF13191">
    <property type="entry name" value="AAA_16"/>
    <property type="match status" value="1"/>
</dbReference>
<dbReference type="InterPro" id="IPR036388">
    <property type="entry name" value="WH-like_DNA-bd_sf"/>
</dbReference>
<comment type="caution">
    <text evidence="5">The sequence shown here is derived from an EMBL/GenBank/DDBJ whole genome shotgun (WGS) entry which is preliminary data.</text>
</comment>
<dbReference type="GO" id="GO:0006355">
    <property type="term" value="P:regulation of DNA-templated transcription"/>
    <property type="evidence" value="ECO:0007669"/>
    <property type="project" value="InterPro"/>
</dbReference>
<dbReference type="CDD" id="cd06170">
    <property type="entry name" value="LuxR_C_like"/>
    <property type="match status" value="1"/>
</dbReference>